<comment type="similarity">
    <text evidence="1">Belongs to the glycosyl hydrolase 3 family.</text>
</comment>
<evidence type="ECO:0000313" key="7">
    <source>
        <dbReference type="EMBL" id="AIA85413.1"/>
    </source>
</evidence>
<evidence type="ECO:0000256" key="5">
    <source>
        <dbReference type="ARBA" id="ARBA00032594"/>
    </source>
</evidence>
<feature type="non-terminal residue" evidence="7">
    <location>
        <position position="112"/>
    </location>
</feature>
<dbReference type="InterPro" id="IPR026891">
    <property type="entry name" value="Fn3-like"/>
</dbReference>
<dbReference type="PANTHER" id="PTHR42715">
    <property type="entry name" value="BETA-GLUCOSIDASE"/>
    <property type="match status" value="1"/>
</dbReference>
<evidence type="ECO:0000259" key="6">
    <source>
        <dbReference type="SMART" id="SM01217"/>
    </source>
</evidence>
<keyword evidence="2" id="KW-0378">Hydrolase</keyword>
<name>A0A060BMF0_9GAMM</name>
<dbReference type="Pfam" id="PF14310">
    <property type="entry name" value="Fn3-like"/>
    <property type="match status" value="1"/>
</dbReference>
<dbReference type="AlphaFoldDB" id="A0A060BMF0"/>
<evidence type="ECO:0000256" key="4">
    <source>
        <dbReference type="ARBA" id="ARBA00032194"/>
    </source>
</evidence>
<protein>
    <recommendedName>
        <fullName evidence="5">Beta-D-glucoside glucohydrolase</fullName>
    </recommendedName>
    <alternativeName>
        <fullName evidence="3">Cellobiase</fullName>
    </alternativeName>
    <alternativeName>
        <fullName evidence="4">Gentiobiase</fullName>
    </alternativeName>
</protein>
<sequence>MSDIFLSSQIMKRNESVTIAVNVKNIGIRDGEEVIQLYIHDRFASVVRPVKELKAFQKVFLKCGEEKTVKFEVNEEIFKFYTIKGEFAAETGEFEIMVGFNCRDLKTKILTL</sequence>
<dbReference type="EMBL" id="KF118153">
    <property type="protein sequence ID" value="AIA85413.1"/>
    <property type="molecule type" value="Genomic_DNA"/>
</dbReference>
<dbReference type="Gene3D" id="2.60.40.10">
    <property type="entry name" value="Immunoglobulins"/>
    <property type="match status" value="1"/>
</dbReference>
<dbReference type="FunFam" id="2.60.40.10:FF:000495">
    <property type="entry name" value="Periplasmic beta-glucosidase"/>
    <property type="match status" value="1"/>
</dbReference>
<dbReference type="PANTHER" id="PTHR42715:SF10">
    <property type="entry name" value="BETA-GLUCOSIDASE"/>
    <property type="match status" value="1"/>
</dbReference>
<evidence type="ECO:0000256" key="1">
    <source>
        <dbReference type="ARBA" id="ARBA00005336"/>
    </source>
</evidence>
<dbReference type="InterPro" id="IPR013783">
    <property type="entry name" value="Ig-like_fold"/>
</dbReference>
<reference evidence="7" key="1">
    <citation type="journal article" date="2013" name="Environ. Microbiol.">
        <title>Seasonally variable intestinal metagenomes of the red palm weevil (Rhynchophorus ferrugineus).</title>
        <authorList>
            <person name="Jia S."/>
            <person name="Zhang X."/>
            <person name="Zhang G."/>
            <person name="Yin A."/>
            <person name="Zhang S."/>
            <person name="Li F."/>
            <person name="Wang L."/>
            <person name="Zhao D."/>
            <person name="Yun Q."/>
            <person name="Tala"/>
            <person name="Wang J."/>
            <person name="Sun G."/>
            <person name="Baabdullah M."/>
            <person name="Yu X."/>
            <person name="Hu S."/>
            <person name="Al-Mssallem I.S."/>
            <person name="Yu J."/>
        </authorList>
    </citation>
    <scope>NUCLEOTIDE SEQUENCE</scope>
</reference>
<organism evidence="7">
    <name type="scientific">uncultured Pectobacterium sp</name>
    <dbReference type="NCBI Taxonomy" id="228954"/>
    <lineage>
        <taxon>Bacteria</taxon>
        <taxon>Pseudomonadati</taxon>
        <taxon>Pseudomonadota</taxon>
        <taxon>Gammaproteobacteria</taxon>
        <taxon>Enterobacterales</taxon>
        <taxon>Pectobacteriaceae</taxon>
        <taxon>Pectobacterium</taxon>
        <taxon>environmental samples</taxon>
    </lineage>
</organism>
<feature type="domain" description="Fibronectin type III-like" evidence="6">
    <location>
        <begin position="33"/>
        <end position="102"/>
    </location>
</feature>
<evidence type="ECO:0000256" key="3">
    <source>
        <dbReference type="ARBA" id="ARBA00031448"/>
    </source>
</evidence>
<accession>A0A060BMF0</accession>
<dbReference type="GO" id="GO:0008422">
    <property type="term" value="F:beta-glucosidase activity"/>
    <property type="evidence" value="ECO:0007669"/>
    <property type="project" value="UniProtKB-ARBA"/>
</dbReference>
<proteinExistence type="inferred from homology"/>
<dbReference type="InterPro" id="IPR050288">
    <property type="entry name" value="Cellulose_deg_GH3"/>
</dbReference>
<dbReference type="SMART" id="SM01217">
    <property type="entry name" value="Fn3_like"/>
    <property type="match status" value="1"/>
</dbReference>
<evidence type="ECO:0000256" key="2">
    <source>
        <dbReference type="ARBA" id="ARBA00022801"/>
    </source>
</evidence>